<evidence type="ECO:0000313" key="10">
    <source>
        <dbReference type="Proteomes" id="UP001065593"/>
    </source>
</evidence>
<keyword evidence="6 7" id="KW-0472">Membrane</keyword>
<reference evidence="9" key="1">
    <citation type="submission" date="2022-08" db="EMBL/GenBank/DDBJ databases">
        <title>Draft genome sequence of Lysinibacillus sp. strain KH24.</title>
        <authorList>
            <person name="Kanbe H."/>
            <person name="Itoh H."/>
        </authorList>
    </citation>
    <scope>NUCLEOTIDE SEQUENCE</scope>
    <source>
        <strain evidence="9">KH24</strain>
    </source>
</reference>
<dbReference type="EMBL" id="BRZA01000001">
    <property type="protein sequence ID" value="GLC87320.1"/>
    <property type="molecule type" value="Genomic_DNA"/>
</dbReference>
<sequence length="238" mass="26798">MTEEISVQDIVKILRKRWLFMMLLTLFITGSVACISFFILTPIYEAEAQLLVNQKNDDNPSLQHIDTDLQLINTYSVIIKSPAILSRVIEQLALQTTPERLMTQLAVVSANNSQVVTIQVEDKQASQAVVIAQTVAEVFQQEIPKLMYVDNITILSVTKEAMLVKPQKILNIAVAIVAGLMVAAMLVYFLETRNQTVRTEQEIEALLALPVIGIVSQIDKRWYKKGRSLSFKTKRKGH</sequence>
<evidence type="ECO:0000256" key="1">
    <source>
        <dbReference type="ARBA" id="ARBA00004651"/>
    </source>
</evidence>
<evidence type="ECO:0000256" key="5">
    <source>
        <dbReference type="ARBA" id="ARBA00022989"/>
    </source>
</evidence>
<evidence type="ECO:0000256" key="4">
    <source>
        <dbReference type="ARBA" id="ARBA00022692"/>
    </source>
</evidence>
<organism evidence="9 10">
    <name type="scientific">Lysinibacillus piscis</name>
    <dbReference type="NCBI Taxonomy" id="2518931"/>
    <lineage>
        <taxon>Bacteria</taxon>
        <taxon>Bacillati</taxon>
        <taxon>Bacillota</taxon>
        <taxon>Bacilli</taxon>
        <taxon>Bacillales</taxon>
        <taxon>Bacillaceae</taxon>
        <taxon>Lysinibacillus</taxon>
    </lineage>
</organism>
<evidence type="ECO:0000256" key="3">
    <source>
        <dbReference type="ARBA" id="ARBA00022475"/>
    </source>
</evidence>
<gene>
    <name evidence="9" type="primary">ywqC</name>
    <name evidence="9" type="ORF">LYSBPC_04470</name>
</gene>
<dbReference type="InterPro" id="IPR003856">
    <property type="entry name" value="LPS_length_determ_N"/>
</dbReference>
<comment type="caution">
    <text evidence="9">The sequence shown here is derived from an EMBL/GenBank/DDBJ whole genome shotgun (WGS) entry which is preliminary data.</text>
</comment>
<proteinExistence type="inferred from homology"/>
<protein>
    <submittedName>
        <fullName evidence="9">Capsular polysaccharide biosynthesis protein YwqC</fullName>
    </submittedName>
</protein>
<evidence type="ECO:0000256" key="7">
    <source>
        <dbReference type="SAM" id="Phobius"/>
    </source>
</evidence>
<dbReference type="InterPro" id="IPR050445">
    <property type="entry name" value="Bact_polysacc_biosynth/exp"/>
</dbReference>
<keyword evidence="3" id="KW-1003">Cell membrane</keyword>
<name>A0ABQ5NGB9_9BACI</name>
<evidence type="ECO:0000256" key="2">
    <source>
        <dbReference type="ARBA" id="ARBA00006683"/>
    </source>
</evidence>
<comment type="subcellular location">
    <subcellularLocation>
        <location evidence="1">Cell membrane</location>
        <topology evidence="1">Multi-pass membrane protein</topology>
    </subcellularLocation>
</comment>
<dbReference type="RefSeq" id="WP_264987049.1">
    <property type="nucleotide sequence ID" value="NZ_BRZA01000001.1"/>
</dbReference>
<evidence type="ECO:0000256" key="6">
    <source>
        <dbReference type="ARBA" id="ARBA00023136"/>
    </source>
</evidence>
<feature type="transmembrane region" description="Helical" evidence="7">
    <location>
        <begin position="169"/>
        <end position="190"/>
    </location>
</feature>
<feature type="domain" description="Polysaccharide chain length determinant N-terminal" evidence="8">
    <location>
        <begin position="3"/>
        <end position="92"/>
    </location>
</feature>
<dbReference type="Pfam" id="PF02706">
    <property type="entry name" value="Wzz"/>
    <property type="match status" value="1"/>
</dbReference>
<keyword evidence="5 7" id="KW-1133">Transmembrane helix</keyword>
<feature type="transmembrane region" description="Helical" evidence="7">
    <location>
        <begin position="18"/>
        <end position="44"/>
    </location>
</feature>
<keyword evidence="10" id="KW-1185">Reference proteome</keyword>
<evidence type="ECO:0000313" key="9">
    <source>
        <dbReference type="EMBL" id="GLC87320.1"/>
    </source>
</evidence>
<evidence type="ECO:0000259" key="8">
    <source>
        <dbReference type="Pfam" id="PF02706"/>
    </source>
</evidence>
<dbReference type="PANTHER" id="PTHR32309:SF13">
    <property type="entry name" value="FERRIC ENTEROBACTIN TRANSPORT PROTEIN FEPE"/>
    <property type="match status" value="1"/>
</dbReference>
<accession>A0ABQ5NGB9</accession>
<dbReference type="Proteomes" id="UP001065593">
    <property type="component" value="Unassembled WGS sequence"/>
</dbReference>
<keyword evidence="4 7" id="KW-0812">Transmembrane</keyword>
<comment type="similarity">
    <text evidence="2">Belongs to the CpsC/CapA family.</text>
</comment>
<dbReference type="PANTHER" id="PTHR32309">
    <property type="entry name" value="TYROSINE-PROTEIN KINASE"/>
    <property type="match status" value="1"/>
</dbReference>